<accession>A0A151PI23</accession>
<dbReference type="AlphaFoldDB" id="A0A151PI23"/>
<dbReference type="EMBL" id="AKHW03000179">
    <property type="protein sequence ID" value="KYO48602.1"/>
    <property type="molecule type" value="Genomic_DNA"/>
</dbReference>
<name>A0A151PI23_ALLMI</name>
<gene>
    <name evidence="1" type="ORF">Y1Q_0004012</name>
</gene>
<proteinExistence type="predicted"/>
<keyword evidence="2" id="KW-1185">Reference proteome</keyword>
<dbReference type="Proteomes" id="UP000050525">
    <property type="component" value="Unassembled WGS sequence"/>
</dbReference>
<evidence type="ECO:0000313" key="1">
    <source>
        <dbReference type="EMBL" id="KYO48602.1"/>
    </source>
</evidence>
<sequence>MEENTSAPLDVTGQTLQVIIKILEVQRQQSSHQNEWHNWTAFHTQKTKDDDPEAFIEAFEKMAIQITQPALIVQ</sequence>
<reference evidence="1 2" key="1">
    <citation type="journal article" date="2012" name="Genome Biol.">
        <title>Sequencing three crocodilian genomes to illuminate the evolution of archosaurs and amniotes.</title>
        <authorList>
            <person name="St John J.A."/>
            <person name="Braun E.L."/>
            <person name="Isberg S.R."/>
            <person name="Miles L.G."/>
            <person name="Chong A.Y."/>
            <person name="Gongora J."/>
            <person name="Dalzell P."/>
            <person name="Moran C."/>
            <person name="Bed'hom B."/>
            <person name="Abzhanov A."/>
            <person name="Burgess S.C."/>
            <person name="Cooksey A.M."/>
            <person name="Castoe T.A."/>
            <person name="Crawford N.G."/>
            <person name="Densmore L.D."/>
            <person name="Drew J.C."/>
            <person name="Edwards S.V."/>
            <person name="Faircloth B.C."/>
            <person name="Fujita M.K."/>
            <person name="Greenwold M.J."/>
            <person name="Hoffmann F.G."/>
            <person name="Howard J.M."/>
            <person name="Iguchi T."/>
            <person name="Janes D.E."/>
            <person name="Khan S.Y."/>
            <person name="Kohno S."/>
            <person name="de Koning A.J."/>
            <person name="Lance S.L."/>
            <person name="McCarthy F.M."/>
            <person name="McCormack J.E."/>
            <person name="Merchant M.E."/>
            <person name="Peterson D.G."/>
            <person name="Pollock D.D."/>
            <person name="Pourmand N."/>
            <person name="Raney B.J."/>
            <person name="Roessler K.A."/>
            <person name="Sanford J.R."/>
            <person name="Sawyer R.H."/>
            <person name="Schmidt C.J."/>
            <person name="Triplett E.W."/>
            <person name="Tuberville T.D."/>
            <person name="Venegas-Anaya M."/>
            <person name="Howard J.T."/>
            <person name="Jarvis E.D."/>
            <person name="Guillette L.J.Jr."/>
            <person name="Glenn T.C."/>
            <person name="Green R.E."/>
            <person name="Ray D.A."/>
        </authorList>
    </citation>
    <scope>NUCLEOTIDE SEQUENCE [LARGE SCALE GENOMIC DNA]</scope>
    <source>
        <strain evidence="1">KSC_2009_1</strain>
    </source>
</reference>
<evidence type="ECO:0000313" key="2">
    <source>
        <dbReference type="Proteomes" id="UP000050525"/>
    </source>
</evidence>
<comment type="caution">
    <text evidence="1">The sequence shown here is derived from an EMBL/GenBank/DDBJ whole genome shotgun (WGS) entry which is preliminary data.</text>
</comment>
<organism evidence="1 2">
    <name type="scientific">Alligator mississippiensis</name>
    <name type="common">American alligator</name>
    <dbReference type="NCBI Taxonomy" id="8496"/>
    <lineage>
        <taxon>Eukaryota</taxon>
        <taxon>Metazoa</taxon>
        <taxon>Chordata</taxon>
        <taxon>Craniata</taxon>
        <taxon>Vertebrata</taxon>
        <taxon>Euteleostomi</taxon>
        <taxon>Archelosauria</taxon>
        <taxon>Archosauria</taxon>
        <taxon>Crocodylia</taxon>
        <taxon>Alligatoridae</taxon>
        <taxon>Alligatorinae</taxon>
        <taxon>Alligator</taxon>
    </lineage>
</organism>
<protein>
    <submittedName>
        <fullName evidence="1">Uncharacterized protein</fullName>
    </submittedName>
</protein>